<feature type="domain" description="Aminotransferase class V" evidence="2">
    <location>
        <begin position="882"/>
        <end position="948"/>
    </location>
</feature>
<dbReference type="Gene3D" id="3.40.640.10">
    <property type="entry name" value="Type I PLP-dependent aspartate aminotransferase-like (Major domain)"/>
    <property type="match status" value="1"/>
</dbReference>
<dbReference type="Gene3D" id="3.50.50.60">
    <property type="entry name" value="FAD/NAD(P)-binding domain"/>
    <property type="match status" value="1"/>
</dbReference>
<name>A0A0L1I484_PLAFA</name>
<dbReference type="Gene3D" id="3.90.1150.10">
    <property type="entry name" value="Aspartate Aminotransferase, domain 1"/>
    <property type="match status" value="2"/>
</dbReference>
<reference evidence="4" key="2">
    <citation type="submission" date="2015-07" db="EMBL/GenBank/DDBJ databases">
        <title>The genome sequence of Plasmodium falciparum IGH-CR14.</title>
        <authorList>
            <consortium name="The Broad Institute Genome Sequencing Platform"/>
            <person name="Volkman S.K."/>
            <person name="Neafsey D.E."/>
            <person name="Dash A.P."/>
            <person name="Chitnis C.E."/>
            <person name="Hartl D.L."/>
            <person name="Young S.K."/>
            <person name="Kodira C.D."/>
            <person name="Zeng Q."/>
            <person name="Koehrsen M."/>
            <person name="Godfrey P."/>
            <person name="Alvarado L."/>
            <person name="Berlin A."/>
            <person name="Borenstein D."/>
            <person name="Chen Z."/>
            <person name="Engels R."/>
            <person name="Freedman E."/>
            <person name="Gellesch M."/>
            <person name="Goldberg J."/>
            <person name="Griggs A."/>
            <person name="Gujja S."/>
            <person name="Heiman D."/>
            <person name="Hepburn T."/>
            <person name="Howarth C."/>
            <person name="Jen D."/>
            <person name="Larson L."/>
            <person name="Lewis B."/>
            <person name="Mehta T."/>
            <person name="Park D."/>
            <person name="Pearson M."/>
            <person name="Roberts A."/>
            <person name="Saif S."/>
            <person name="Shea T."/>
            <person name="Shenoy N."/>
            <person name="Sisk P."/>
            <person name="Stolte C."/>
            <person name="Sykes S."/>
            <person name="Walk T."/>
            <person name="White J."/>
            <person name="Yandava C."/>
            <person name="Wirth D.F."/>
            <person name="Nusbaum C."/>
            <person name="Birren B."/>
        </authorList>
    </citation>
    <scope>NUCLEOTIDE SEQUENCE [LARGE SCALE GENOMIC DNA]</scope>
    <source>
        <strain evidence="4">IGH-CR14</strain>
    </source>
</reference>
<dbReference type="InterPro" id="IPR000192">
    <property type="entry name" value="Aminotrans_V_dom"/>
</dbReference>
<dbReference type="InterPro" id="IPR015421">
    <property type="entry name" value="PyrdxlP-dep_Trfase_major"/>
</dbReference>
<dbReference type="EMBL" id="GG664965">
    <property type="protein sequence ID" value="KNG73998.1"/>
    <property type="molecule type" value="Genomic_DNA"/>
</dbReference>
<dbReference type="InterPro" id="IPR036188">
    <property type="entry name" value="FAD/NAD-bd_sf"/>
</dbReference>
<sequence length="966" mass="114142">MIKNVKSISVIGNNLDSLSLSYFLQCKKLNVNLLLTNKSTNSINTYHHKKNVIEKGHYTFALNDESYLSLSLLKSLHLKQKVVERNRYSNNVSFLDVKERKYKINKYLFRIIYNLLKDYFSNKSINIGKNETLNNFILQHFDKKICDNLIAPYCYHYFNYSPENVLMRSFFPQFVEKIEGKKSLIKFLFSKKASLSSISKKQKIFRFMGGNNVLTSTLVEHLKLKDNMRIINNINNIQMKVKQNRTRLLLGREVIKCNEIILCLNPSELKYFLKKSKLEKKKKNILLQYLSKYDTSKIRITNVCFKKNVLPLSHSLESLLLIKKNEKHKIISLLYDSNIFPNCIPIEEEDDKDIFQTRLRFLSRECDHTLSNIEINYFLENVLKIKEKPDLVVGNTHHVFAFNKNVDVIFKKLIHKYLKRIKIFWSFCFFKNLEYCLRQAKEFSKNNDNRFVYIVKSIRKGPNIKLRLTKDEKPNIDNHIIDYFKNVREHFPFFKENKSLIYFDSAATTHKPSCVIEKMSEFYKKENSNIHRGIYKLSHNATNNYEKVRETIKEYINCEKNDNIIFTNGSTYGLNVVCKMMIEEIIKKEEDEIYLSYMEHHSNIIPWQEYINKEKKGRIKYVPLNKSGYINIKKLISNMNINTKVISICHASNVIGNIQNIEKIIKKIKNVYPHIIIIIDASQSFAHIKYDIKKMKKNKSCPDILITSGHKFCASLGTGFIFINKELSSKYKFKPLLYGSNIITNVSKYKSKFVTSLSELLETGTQNIPGILSMGISLEFFKKINWNYVYQYEMYLYDLFIYYMNKYMKNHFVQLPNLNLSYKKENINYKSHMQTHPSVHKYNDEQNFTNDHNITQSKQTKSIHSQHDTFKIYTHDTRKYGLKKIGILPLWSNTFSSFDLVTFLDFKNICIRAGHHCASLLHKYYLKVPDTSRISIYFYNTPQEIKYLAQQIASTSFMLNEMKNEK</sequence>
<dbReference type="SUPFAM" id="SSF53383">
    <property type="entry name" value="PLP-dependent transferases"/>
    <property type="match status" value="1"/>
</dbReference>
<evidence type="ECO:0000313" key="4">
    <source>
        <dbReference type="Proteomes" id="UP000054562"/>
    </source>
</evidence>
<dbReference type="AlphaFoldDB" id="A0A0L1I484"/>
<proteinExistence type="predicted"/>
<dbReference type="InterPro" id="IPR015424">
    <property type="entry name" value="PyrdxlP-dep_Trfase"/>
</dbReference>
<organism evidence="3 4">
    <name type="scientific">Plasmodium falciparum IGH-CR14</name>
    <dbReference type="NCBI Taxonomy" id="580059"/>
    <lineage>
        <taxon>Eukaryota</taxon>
        <taxon>Sar</taxon>
        <taxon>Alveolata</taxon>
        <taxon>Apicomplexa</taxon>
        <taxon>Aconoidasida</taxon>
        <taxon>Haemosporida</taxon>
        <taxon>Plasmodiidae</taxon>
        <taxon>Plasmodium</taxon>
        <taxon>Plasmodium (Laverania)</taxon>
    </lineage>
</organism>
<protein>
    <submittedName>
        <fullName evidence="3">Cysteine desulfurase</fullName>
    </submittedName>
</protein>
<feature type="domain" description="Aminotransferase class V" evidence="2">
    <location>
        <begin position="501"/>
        <end position="808"/>
    </location>
</feature>
<dbReference type="PANTHER" id="PTHR43586:SF8">
    <property type="entry name" value="CYSTEINE DESULFURASE 1, CHLOROPLASTIC"/>
    <property type="match status" value="1"/>
</dbReference>
<dbReference type="PANTHER" id="PTHR43586">
    <property type="entry name" value="CYSTEINE DESULFURASE"/>
    <property type="match status" value="1"/>
</dbReference>
<dbReference type="Pfam" id="PF00266">
    <property type="entry name" value="Aminotran_5"/>
    <property type="match status" value="2"/>
</dbReference>
<dbReference type="OrthoDB" id="420046at2759"/>
<dbReference type="FunFam" id="3.40.640.10:FF:000166">
    <property type="entry name" value="Cysteine desulfurase"/>
    <property type="match status" value="1"/>
</dbReference>
<keyword evidence="1" id="KW-0663">Pyridoxal phosphate</keyword>
<evidence type="ECO:0000256" key="1">
    <source>
        <dbReference type="ARBA" id="ARBA00022898"/>
    </source>
</evidence>
<dbReference type="FunFam" id="3.90.1150.10:FF:000202">
    <property type="entry name" value="Cysteine desulfurase"/>
    <property type="match status" value="1"/>
</dbReference>
<dbReference type="SMR" id="A0A0L1I484"/>
<dbReference type="InterPro" id="IPR015422">
    <property type="entry name" value="PyrdxlP-dep_Trfase_small"/>
</dbReference>
<gene>
    <name evidence="3" type="ORF">PFMG_00072</name>
</gene>
<evidence type="ECO:0000313" key="3">
    <source>
        <dbReference type="EMBL" id="KNG73998.1"/>
    </source>
</evidence>
<dbReference type="Proteomes" id="UP000054562">
    <property type="component" value="Unassembled WGS sequence"/>
</dbReference>
<accession>A0A0L1I484</accession>
<evidence type="ECO:0000259" key="2">
    <source>
        <dbReference type="Pfam" id="PF00266"/>
    </source>
</evidence>
<reference evidence="4" key="1">
    <citation type="submission" date="2015-07" db="EMBL/GenBank/DDBJ databases">
        <title>Annotation of Plasmodium falciparum IGH-CR14.</title>
        <authorList>
            <consortium name="The Broad Institute Genome Sequencing Platform"/>
            <person name="Volkman S.K."/>
            <person name="Neafsey D.E."/>
            <person name="Dash A.P."/>
            <person name="Chitnis C.E."/>
            <person name="Hartl D.L."/>
            <person name="Young S.K."/>
            <person name="Zeng Q."/>
            <person name="Koehrsen M."/>
            <person name="Alvarado L."/>
            <person name="Berlin A."/>
            <person name="Borenstein D."/>
            <person name="Chapman S.B."/>
            <person name="Chen Z."/>
            <person name="Engels R."/>
            <person name="Freedman E."/>
            <person name="Gellesch M."/>
            <person name="Goldberg J."/>
            <person name="Griggs A."/>
            <person name="Gujja S."/>
            <person name="Heilman E.R."/>
            <person name="Heiman D.I."/>
            <person name="Howarth C."/>
            <person name="Jen D."/>
            <person name="Larson L."/>
            <person name="Mehta T."/>
            <person name="Neiman D."/>
            <person name="Park D."/>
            <person name="Pearson M."/>
            <person name="Roberts A."/>
            <person name="Saif S."/>
            <person name="Shea T."/>
            <person name="Shenoy N."/>
            <person name="Sisk P."/>
            <person name="Stolte C."/>
            <person name="Sykes S."/>
            <person name="Walk T."/>
            <person name="White J."/>
            <person name="Yandava C."/>
            <person name="Haas B."/>
            <person name="Henn M.R."/>
            <person name="Nusbaum C."/>
            <person name="Birren B."/>
        </authorList>
    </citation>
    <scope>NUCLEOTIDE SEQUENCE [LARGE SCALE GENOMIC DNA]</scope>
    <source>
        <strain evidence="4">IGH-CR14</strain>
    </source>
</reference>